<dbReference type="EMBL" id="JANCYU010000016">
    <property type="protein sequence ID" value="KAK4523562.1"/>
    <property type="molecule type" value="Genomic_DNA"/>
</dbReference>
<dbReference type="Pfam" id="PF05673">
    <property type="entry name" value="DUF815"/>
    <property type="match status" value="1"/>
</dbReference>
<dbReference type="Gene3D" id="3.40.50.300">
    <property type="entry name" value="P-loop containing nucleotide triphosphate hydrolases"/>
    <property type="match status" value="1"/>
</dbReference>
<dbReference type="AlphaFoldDB" id="A0AAV9I8D3"/>
<keyword evidence="4" id="KW-1185">Reference proteome</keyword>
<dbReference type="InterPro" id="IPR027417">
    <property type="entry name" value="P-loop_NTPase"/>
</dbReference>
<evidence type="ECO:0000259" key="2">
    <source>
        <dbReference type="SMART" id="SM00382"/>
    </source>
</evidence>
<dbReference type="SUPFAM" id="SSF52540">
    <property type="entry name" value="P-loop containing nucleoside triphosphate hydrolases"/>
    <property type="match status" value="1"/>
</dbReference>
<feature type="domain" description="AAA+ ATPase" evidence="2">
    <location>
        <begin position="482"/>
        <end position="602"/>
    </location>
</feature>
<feature type="region of interest" description="Disordered" evidence="1">
    <location>
        <begin position="212"/>
        <end position="236"/>
    </location>
</feature>
<dbReference type="PANTHER" id="PTHR42935:SF1">
    <property type="entry name" value="SLR0930 PROTEIN"/>
    <property type="match status" value="1"/>
</dbReference>
<evidence type="ECO:0000256" key="1">
    <source>
        <dbReference type="SAM" id="MobiDB-lite"/>
    </source>
</evidence>
<protein>
    <recommendedName>
        <fullName evidence="2">AAA+ ATPase domain-containing protein</fullName>
    </recommendedName>
</protein>
<dbReference type="InterPro" id="IPR008533">
    <property type="entry name" value="DUF815"/>
</dbReference>
<reference evidence="3 4" key="1">
    <citation type="submission" date="2022-07" db="EMBL/GenBank/DDBJ databases">
        <title>Genome-wide signatures of adaptation to extreme environments.</title>
        <authorList>
            <person name="Cho C.H."/>
            <person name="Yoon H.S."/>
        </authorList>
    </citation>
    <scope>NUCLEOTIDE SEQUENCE [LARGE SCALE GENOMIC DNA]</scope>
    <source>
        <strain evidence="3 4">108.79 E11</strain>
    </source>
</reference>
<dbReference type="PANTHER" id="PTHR42935">
    <property type="entry name" value="SLR0930 PROTEIN"/>
    <property type="match status" value="1"/>
</dbReference>
<dbReference type="SMART" id="SM00382">
    <property type="entry name" value="AAA"/>
    <property type="match status" value="1"/>
</dbReference>
<evidence type="ECO:0000313" key="3">
    <source>
        <dbReference type="EMBL" id="KAK4523562.1"/>
    </source>
</evidence>
<dbReference type="InterPro" id="IPR003593">
    <property type="entry name" value="AAA+_ATPase"/>
</dbReference>
<sequence>MKNRHICGFTELHYRYASRDREAFFRSIRYTRETSSKPPHYIDCHSLSCHTNRTRYSFGSESCKSFLPCRSVSWNPVLGATRWRRKFTILYCALDDHVTNKRHNESRNNVSTNGYTDNSTGPKTTNNRALSEASSRLDKADIAVKGEQIDTVEEEKESNNNLQTNDTIKVPLRPHHIVKLLDSLVFFDDVLRNDPLCEAAIDLVESLASHEEKNRISLDTQQEEEEEDDEDEGMDNDLEEYDSVDLVSALSQLSNNDYSSTDPSYFSTNSYLPLGVSLSRHGKKSNSLFEACKAYLRVLTDFNCEWKDHFIHLILFYSNNSFTRACMRAESTNSALQPCVIAAACRDLCALEQICRYLSPDILSYWVNEVSPELGPLFHLDSNLSRSVFTPMKDKDDIALSELMKESSTRWPELVEELIKRYGKRGCGIFAVNYVFRYVGGSNNAFHPLDNLEAVDLDELSGIEEHKVALMKNIEFLMSGKRAHNALLIGSRGTGKSSLVKAVAKANFDRGLRIIQLDDALELRELRSCYSELSRLPQKFVIFMDDIGADMTSEEIRALKSVMEGGLQGMPLNVVIIATCNRRSILFPEIARAESSYRYRGGEDVNTWDAEEERLGLGERFGLVLTFAPPDSKKYVQVVKHLAHCYSLHLDDDFLIQRAIEFAKRKNSYSGRTAKQFIIQVCSEQSYLQDSWKSLES</sequence>
<evidence type="ECO:0000313" key="4">
    <source>
        <dbReference type="Proteomes" id="UP001300502"/>
    </source>
</evidence>
<gene>
    <name evidence="3" type="ORF">GAYE_PCTG69G1458</name>
</gene>
<accession>A0AAV9I8D3</accession>
<comment type="caution">
    <text evidence="3">The sequence shown here is derived from an EMBL/GenBank/DDBJ whole genome shotgun (WGS) entry which is preliminary data.</text>
</comment>
<feature type="compositionally biased region" description="Polar residues" evidence="1">
    <location>
        <begin position="107"/>
        <end position="134"/>
    </location>
</feature>
<dbReference type="Proteomes" id="UP001300502">
    <property type="component" value="Unassembled WGS sequence"/>
</dbReference>
<name>A0AAV9I8D3_9RHOD</name>
<feature type="region of interest" description="Disordered" evidence="1">
    <location>
        <begin position="103"/>
        <end position="137"/>
    </location>
</feature>
<organism evidence="3 4">
    <name type="scientific">Galdieria yellowstonensis</name>
    <dbReference type="NCBI Taxonomy" id="3028027"/>
    <lineage>
        <taxon>Eukaryota</taxon>
        <taxon>Rhodophyta</taxon>
        <taxon>Bangiophyceae</taxon>
        <taxon>Galdieriales</taxon>
        <taxon>Galdieriaceae</taxon>
        <taxon>Galdieria</taxon>
    </lineage>
</organism>
<proteinExistence type="predicted"/>
<feature type="compositionally biased region" description="Acidic residues" evidence="1">
    <location>
        <begin position="221"/>
        <end position="236"/>
    </location>
</feature>
<dbReference type="CDD" id="cd00009">
    <property type="entry name" value="AAA"/>
    <property type="match status" value="1"/>
</dbReference>